<comment type="caution">
    <text evidence="1">The sequence shown here is derived from an EMBL/GenBank/DDBJ whole genome shotgun (WGS) entry which is preliminary data.</text>
</comment>
<sequence>MVVQRSNLVNSEEIISIVLFVKNVEPFSIHANCPSPCIIRNNSPTSAGSPGFATRLSNTLIMFAYYLDVKVLNWEGLIENFEVRLLMFLHKSIGKLGPSVEEDGLPGILCYMSDNKLTPQIILLMLCQRENETFESYIVQKKAFVIQMGLAV</sequence>
<protein>
    <submittedName>
        <fullName evidence="1">Uncharacterized protein</fullName>
    </submittedName>
</protein>
<keyword evidence="2" id="KW-1185">Reference proteome</keyword>
<dbReference type="OrthoDB" id="10426734at2759"/>
<evidence type="ECO:0000313" key="2">
    <source>
        <dbReference type="Proteomes" id="UP000054776"/>
    </source>
</evidence>
<evidence type="ECO:0000313" key="1">
    <source>
        <dbReference type="EMBL" id="KRY35511.1"/>
    </source>
</evidence>
<name>A0A0V1BEX1_TRISP</name>
<organism evidence="1 2">
    <name type="scientific">Trichinella spiralis</name>
    <name type="common">Trichina worm</name>
    <dbReference type="NCBI Taxonomy" id="6334"/>
    <lineage>
        <taxon>Eukaryota</taxon>
        <taxon>Metazoa</taxon>
        <taxon>Ecdysozoa</taxon>
        <taxon>Nematoda</taxon>
        <taxon>Enoplea</taxon>
        <taxon>Dorylaimia</taxon>
        <taxon>Trichinellida</taxon>
        <taxon>Trichinellidae</taxon>
        <taxon>Trichinella</taxon>
    </lineage>
</organism>
<dbReference type="Proteomes" id="UP000054776">
    <property type="component" value="Unassembled WGS sequence"/>
</dbReference>
<gene>
    <name evidence="1" type="ORF">T01_15281</name>
</gene>
<accession>A0A0V1BEX1</accession>
<dbReference type="EMBL" id="JYDH01000053">
    <property type="protein sequence ID" value="KRY35511.1"/>
    <property type="molecule type" value="Genomic_DNA"/>
</dbReference>
<proteinExistence type="predicted"/>
<reference evidence="1 2" key="1">
    <citation type="submission" date="2015-01" db="EMBL/GenBank/DDBJ databases">
        <title>Evolution of Trichinella species and genotypes.</title>
        <authorList>
            <person name="Korhonen P.K."/>
            <person name="Edoardo P."/>
            <person name="Giuseppe L.R."/>
            <person name="Gasser R.B."/>
        </authorList>
    </citation>
    <scope>NUCLEOTIDE SEQUENCE [LARGE SCALE GENOMIC DNA]</scope>
    <source>
        <strain evidence="1">ISS3</strain>
    </source>
</reference>
<dbReference type="InParanoid" id="A0A0V1BEX1"/>
<dbReference type="AlphaFoldDB" id="A0A0V1BEX1"/>